<dbReference type="STRING" id="454136.NIES2119_07250"/>
<reference evidence="1 2" key="1">
    <citation type="submission" date="2016-11" db="EMBL/GenBank/DDBJ databases">
        <title>Draft Genome Sequences of Nine Cyanobacterial Strains from Diverse Habitats.</title>
        <authorList>
            <person name="Zhu T."/>
            <person name="Hou S."/>
            <person name="Lu X."/>
            <person name="Hess W.R."/>
        </authorList>
    </citation>
    <scope>NUCLEOTIDE SEQUENCE [LARGE SCALE GENOMIC DNA]</scope>
    <source>
        <strain evidence="1 2">IAM M-71</strain>
    </source>
</reference>
<proteinExistence type="predicted"/>
<dbReference type="Proteomes" id="UP000185860">
    <property type="component" value="Unassembled WGS sequence"/>
</dbReference>
<organism evidence="1 2">
    <name type="scientific">[Phormidium ambiguum] IAM M-71</name>
    <dbReference type="NCBI Taxonomy" id="454136"/>
    <lineage>
        <taxon>Bacteria</taxon>
        <taxon>Bacillati</taxon>
        <taxon>Cyanobacteriota</taxon>
        <taxon>Cyanophyceae</taxon>
        <taxon>Oscillatoriophycideae</taxon>
        <taxon>Aerosakkonematales</taxon>
        <taxon>Aerosakkonemataceae</taxon>
        <taxon>Floridanema</taxon>
    </lineage>
</organism>
<evidence type="ECO:0000313" key="1">
    <source>
        <dbReference type="EMBL" id="OKH38931.1"/>
    </source>
</evidence>
<sequence length="68" mass="7924">MRGNFQGKSTVNVKEIIDRILISGQVSREEYMQLTSAILSDKQITEEDRRQINHIFDYLQAGRLKLID</sequence>
<comment type="caution">
    <text evidence="1">The sequence shown here is derived from an EMBL/GenBank/DDBJ whole genome shotgun (WGS) entry which is preliminary data.</text>
</comment>
<accession>A0A1U7INK2</accession>
<gene>
    <name evidence="1" type="ORF">NIES2119_07250</name>
</gene>
<protein>
    <submittedName>
        <fullName evidence="1">Uncharacterized protein</fullName>
    </submittedName>
</protein>
<evidence type="ECO:0000313" key="2">
    <source>
        <dbReference type="Proteomes" id="UP000185860"/>
    </source>
</evidence>
<dbReference type="EMBL" id="MRCE01000006">
    <property type="protein sequence ID" value="OKH38931.1"/>
    <property type="molecule type" value="Genomic_DNA"/>
</dbReference>
<name>A0A1U7INK2_9CYAN</name>
<dbReference type="AlphaFoldDB" id="A0A1U7INK2"/>
<dbReference type="RefSeq" id="WP_073592793.1">
    <property type="nucleotide sequence ID" value="NZ_MRCE01000006.1"/>
</dbReference>
<dbReference type="OrthoDB" id="532822at2"/>